<gene>
    <name evidence="1" type="ORF">ACHAW5_005778</name>
</gene>
<proteinExistence type="predicted"/>
<organism evidence="1 2">
    <name type="scientific">Stephanodiscus triporus</name>
    <dbReference type="NCBI Taxonomy" id="2934178"/>
    <lineage>
        <taxon>Eukaryota</taxon>
        <taxon>Sar</taxon>
        <taxon>Stramenopiles</taxon>
        <taxon>Ochrophyta</taxon>
        <taxon>Bacillariophyta</taxon>
        <taxon>Coscinodiscophyceae</taxon>
        <taxon>Thalassiosirophycidae</taxon>
        <taxon>Stephanodiscales</taxon>
        <taxon>Stephanodiscaceae</taxon>
        <taxon>Stephanodiscus</taxon>
    </lineage>
</organism>
<evidence type="ECO:0008006" key="3">
    <source>
        <dbReference type="Google" id="ProtNLM"/>
    </source>
</evidence>
<name>A0ABD3PUS5_9STRA</name>
<dbReference type="Proteomes" id="UP001530315">
    <property type="component" value="Unassembled WGS sequence"/>
</dbReference>
<sequence>MKIRWDGELAAEVFVYVDDGRPTGPTEFLAWQAGRAYGAGCTREEYRTPRGSERPPLTPGLGWHLSGMVSQEKWDKTKRLIREMADMVEQDCLPLARLLQIRGFLMYVVHTYPWINPYMKGLHLTIDSWRPLRG</sequence>
<evidence type="ECO:0000313" key="1">
    <source>
        <dbReference type="EMBL" id="KAL3791404.1"/>
    </source>
</evidence>
<dbReference type="AlphaFoldDB" id="A0ABD3PUS5"/>
<protein>
    <recommendedName>
        <fullName evidence="3">DNA-directed DNA polymerase</fullName>
    </recommendedName>
</protein>
<comment type="caution">
    <text evidence="1">The sequence shown here is derived from an EMBL/GenBank/DDBJ whole genome shotgun (WGS) entry which is preliminary data.</text>
</comment>
<dbReference type="EMBL" id="JALLAZ020000593">
    <property type="protein sequence ID" value="KAL3791404.1"/>
    <property type="molecule type" value="Genomic_DNA"/>
</dbReference>
<accession>A0ABD3PUS5</accession>
<evidence type="ECO:0000313" key="2">
    <source>
        <dbReference type="Proteomes" id="UP001530315"/>
    </source>
</evidence>
<reference evidence="1 2" key="1">
    <citation type="submission" date="2024-10" db="EMBL/GenBank/DDBJ databases">
        <title>Updated reference genomes for cyclostephanoid diatoms.</title>
        <authorList>
            <person name="Roberts W.R."/>
            <person name="Alverson A.J."/>
        </authorList>
    </citation>
    <scope>NUCLEOTIDE SEQUENCE [LARGE SCALE GENOMIC DNA]</scope>
    <source>
        <strain evidence="1 2">AJA276-08</strain>
    </source>
</reference>
<keyword evidence="2" id="KW-1185">Reference proteome</keyword>